<dbReference type="OrthoDB" id="240546at2759"/>
<dbReference type="EMBL" id="KQ241633">
    <property type="protein sequence ID" value="KNC86835.1"/>
    <property type="molecule type" value="Genomic_DNA"/>
</dbReference>
<name>A0A0L0GCU4_9EUKA</name>
<evidence type="ECO:0000313" key="2">
    <source>
        <dbReference type="Proteomes" id="UP000054560"/>
    </source>
</evidence>
<accession>A0A0L0GCU4</accession>
<evidence type="ECO:0008006" key="3">
    <source>
        <dbReference type="Google" id="ProtNLM"/>
    </source>
</evidence>
<proteinExistence type="predicted"/>
<keyword evidence="2" id="KW-1185">Reference proteome</keyword>
<dbReference type="RefSeq" id="XP_014160737.1">
    <property type="nucleotide sequence ID" value="XM_014305262.1"/>
</dbReference>
<reference evidence="1 2" key="1">
    <citation type="submission" date="2011-02" db="EMBL/GenBank/DDBJ databases">
        <title>The Genome Sequence of Sphaeroforma arctica JP610.</title>
        <authorList>
            <consortium name="The Broad Institute Genome Sequencing Platform"/>
            <person name="Russ C."/>
            <person name="Cuomo C."/>
            <person name="Young S.K."/>
            <person name="Zeng Q."/>
            <person name="Gargeya S."/>
            <person name="Alvarado L."/>
            <person name="Berlin A."/>
            <person name="Chapman S.B."/>
            <person name="Chen Z."/>
            <person name="Freedman E."/>
            <person name="Gellesch M."/>
            <person name="Goldberg J."/>
            <person name="Griggs A."/>
            <person name="Gujja S."/>
            <person name="Heilman E."/>
            <person name="Heiman D."/>
            <person name="Howarth C."/>
            <person name="Mehta T."/>
            <person name="Neiman D."/>
            <person name="Pearson M."/>
            <person name="Roberts A."/>
            <person name="Saif S."/>
            <person name="Shea T."/>
            <person name="Shenoy N."/>
            <person name="Sisk P."/>
            <person name="Stolte C."/>
            <person name="Sykes S."/>
            <person name="White J."/>
            <person name="Yandava C."/>
            <person name="Burger G."/>
            <person name="Gray M.W."/>
            <person name="Holland P.W.H."/>
            <person name="King N."/>
            <person name="Lang F.B.F."/>
            <person name="Roger A.J."/>
            <person name="Ruiz-Trillo I."/>
            <person name="Haas B."/>
            <person name="Nusbaum C."/>
            <person name="Birren B."/>
        </authorList>
    </citation>
    <scope>NUCLEOTIDE SEQUENCE [LARGE SCALE GENOMIC DNA]</scope>
    <source>
        <strain evidence="1 2">JP610</strain>
    </source>
</reference>
<dbReference type="GeneID" id="25901532"/>
<gene>
    <name evidence="1" type="ORF">SARC_01028</name>
</gene>
<evidence type="ECO:0000313" key="1">
    <source>
        <dbReference type="EMBL" id="KNC86835.1"/>
    </source>
</evidence>
<dbReference type="STRING" id="667725.A0A0L0GCU4"/>
<dbReference type="Proteomes" id="UP000054560">
    <property type="component" value="Unassembled WGS sequence"/>
</dbReference>
<protein>
    <recommendedName>
        <fullName evidence="3">CCZ1/INTU/HSP4 first Longin domain-containing protein</fullName>
    </recommendedName>
</protein>
<organism evidence="1 2">
    <name type="scientific">Sphaeroforma arctica JP610</name>
    <dbReference type="NCBI Taxonomy" id="667725"/>
    <lineage>
        <taxon>Eukaryota</taxon>
        <taxon>Ichthyosporea</taxon>
        <taxon>Ichthyophonida</taxon>
        <taxon>Sphaeroforma</taxon>
    </lineage>
</organism>
<dbReference type="AlphaFoldDB" id="A0A0L0GCU4"/>
<sequence length="417" mass="46681">MALIHNEEGYWWGVSVLISEADQSIAESQNTLQTPAPDNDSPSPQVVECMSNARLRRFLTEGRDMFRLLHGNMDDLCARDGLPGLRAVLKSFYLTYVRNNALDDTSGTKCFGGVEILSLPSWLHMDCITMGSEIEAEFPDVYGLMIMSENTLLETSLPAEVTALIYDLLTSNQVGMPVTTANDNSRTWRYILGPSDLISSDAALNPLKLYVSADVRDDSYCEEDIKNAAEDSDVHSRRASTDDIEVYLVVLQKTHIRLALLIPEDLAFEYDFYIHLAAISEKFLDGLSAYTSKGSLAPPSTNSSSLMAGKDLLYYQDTMHVESTLPDLPPTTRSAARRRVAAGLVKSLRLFQDLFELLHVDKCNSEINEIMMMENEHWMVGRVDNNRIFLMSPKERVQTLTQVSAEVDDSILTRDKP</sequence>